<dbReference type="InterPro" id="IPR036942">
    <property type="entry name" value="Beta-barrel_TonB_sf"/>
</dbReference>
<dbReference type="PROSITE" id="PS52016">
    <property type="entry name" value="TONB_DEPENDENT_REC_3"/>
    <property type="match status" value="1"/>
</dbReference>
<protein>
    <submittedName>
        <fullName evidence="11">TonB-dependent receptor</fullName>
    </submittedName>
</protein>
<dbReference type="InterPro" id="IPR037066">
    <property type="entry name" value="Plug_dom_sf"/>
</dbReference>
<reference evidence="10 13" key="2">
    <citation type="journal article" date="2019" name="Nat. Med.">
        <title>A library of human gut bacterial isolates paired with longitudinal multiomics data enables mechanistic microbiome research.</title>
        <authorList>
            <person name="Poyet M."/>
            <person name="Groussin M."/>
            <person name="Gibbons S.M."/>
            <person name="Avila-Pacheco J."/>
            <person name="Jiang X."/>
            <person name="Kearney S.M."/>
            <person name="Perrotta A.R."/>
            <person name="Berdy B."/>
            <person name="Zhao S."/>
            <person name="Lieberman T.D."/>
            <person name="Swanson P.K."/>
            <person name="Smith M."/>
            <person name="Roesemann S."/>
            <person name="Alexander J.E."/>
            <person name="Rich S.A."/>
            <person name="Livny J."/>
            <person name="Vlamakis H."/>
            <person name="Clish C."/>
            <person name="Bullock K."/>
            <person name="Deik A."/>
            <person name="Scott J."/>
            <person name="Pierce K.A."/>
            <person name="Xavier R.J."/>
            <person name="Alm E.J."/>
        </authorList>
    </citation>
    <scope>NUCLEOTIDE SEQUENCE [LARGE SCALE GENOMIC DNA]</scope>
    <source>
        <strain evidence="10 13">BIOML-A183</strain>
    </source>
</reference>
<keyword evidence="4 8" id="KW-0812">Transmembrane</keyword>
<keyword evidence="11" id="KW-0675">Receptor</keyword>
<evidence type="ECO:0000256" key="1">
    <source>
        <dbReference type="ARBA" id="ARBA00004571"/>
    </source>
</evidence>
<evidence type="ECO:0000313" key="13">
    <source>
        <dbReference type="Proteomes" id="UP000460135"/>
    </source>
</evidence>
<dbReference type="InterPro" id="IPR012910">
    <property type="entry name" value="Plug_dom"/>
</dbReference>
<dbReference type="FunFam" id="2.60.40.1120:FF:000003">
    <property type="entry name" value="Outer membrane protein Omp121"/>
    <property type="match status" value="1"/>
</dbReference>
<dbReference type="GO" id="GO:0009279">
    <property type="term" value="C:cell outer membrane"/>
    <property type="evidence" value="ECO:0007669"/>
    <property type="project" value="UniProtKB-SubCell"/>
</dbReference>
<evidence type="ECO:0000256" key="5">
    <source>
        <dbReference type="ARBA" id="ARBA00022729"/>
    </source>
</evidence>
<comment type="subcellular location">
    <subcellularLocation>
        <location evidence="1 8">Cell outer membrane</location>
        <topology evidence="1 8">Multi-pass membrane protein</topology>
    </subcellularLocation>
</comment>
<name>A0A3A9H5Y0_BACOV</name>
<evidence type="ECO:0000313" key="11">
    <source>
        <dbReference type="EMBL" id="RHH46503.1"/>
    </source>
</evidence>
<evidence type="ECO:0000259" key="9">
    <source>
        <dbReference type="Pfam" id="PF07715"/>
    </source>
</evidence>
<dbReference type="KEGG" id="boa:Bovatus_00017"/>
<dbReference type="InterPro" id="IPR039426">
    <property type="entry name" value="TonB-dep_rcpt-like"/>
</dbReference>
<dbReference type="SUPFAM" id="SSF49464">
    <property type="entry name" value="Carboxypeptidase regulatory domain-like"/>
    <property type="match status" value="1"/>
</dbReference>
<proteinExistence type="inferred from homology"/>
<evidence type="ECO:0000256" key="7">
    <source>
        <dbReference type="ARBA" id="ARBA00023237"/>
    </source>
</evidence>
<dbReference type="EMBL" id="QRJR01000008">
    <property type="protein sequence ID" value="RHH46503.1"/>
    <property type="molecule type" value="Genomic_DNA"/>
</dbReference>
<dbReference type="EMBL" id="VWLX01000014">
    <property type="protein sequence ID" value="KAA3802542.1"/>
    <property type="molecule type" value="Genomic_DNA"/>
</dbReference>
<evidence type="ECO:0000256" key="6">
    <source>
        <dbReference type="ARBA" id="ARBA00023136"/>
    </source>
</evidence>
<dbReference type="RefSeq" id="WP_004296995.1">
    <property type="nucleotide sequence ID" value="NZ_CAKJZA010000004.1"/>
</dbReference>
<reference evidence="11 12" key="1">
    <citation type="submission" date="2018-08" db="EMBL/GenBank/DDBJ databases">
        <title>A genome reference for cultivated species of the human gut microbiota.</title>
        <authorList>
            <person name="Zou Y."/>
            <person name="Xue W."/>
            <person name="Luo G."/>
        </authorList>
    </citation>
    <scope>NUCLEOTIDE SEQUENCE [LARGE SCALE GENOMIC DNA]</scope>
    <source>
        <strain evidence="11 12">AM17-48</strain>
    </source>
</reference>
<dbReference type="Proteomes" id="UP000460135">
    <property type="component" value="Unassembled WGS sequence"/>
</dbReference>
<dbReference type="GeneID" id="29455350"/>
<dbReference type="Gene3D" id="2.170.130.10">
    <property type="entry name" value="TonB-dependent receptor, plug domain"/>
    <property type="match status" value="1"/>
</dbReference>
<dbReference type="Gene3D" id="2.60.40.1120">
    <property type="entry name" value="Carboxypeptidase-like, regulatory domain"/>
    <property type="match status" value="1"/>
</dbReference>
<keyword evidence="6 8" id="KW-0472">Membrane</keyword>
<sequence length="1052" mass="116540">MMASALLAGSPWTAFADTDNILEVLQNSTVRGKVVDASGEPVIGASVVVKGTTTGVITDLDGNFILNNVSEKSILVISYVGYKSQEIAVSGKSAINVTMQEDSEMLDEVVVVGYGAMKKSSLTGSVTVVDSKIFENKGSMSNPLQALQGQAPGVRITRSSSAPGEEGWGVSLRGAVSKNTTEPLLIIDGVPSDAVSDLQYLNPSDIETMNFLKDASAAIYGAKAAGGVIIVTTKRPQAGKLKIEYNGSYTRKMPGLQAELMSLDEWAGSFLQAMENDGLDDTYTWYRYVKLMQANKGGFINVHDGSNPNPIPGMGVNDYVFHDVNWTDVMWGPANSTQHDLSFSGGNEKVTYRLSAGYLFDDSNLRWGENNNQQYTFRSSNVIKATDRLTIESVISAVRKEQVTPTQIGRALNVTTPLPGRPVSTIDGKPYLWGTDYTANWLLELGGENKLVVTTFNLNETLKYQFTKELTASATFGYSTNSAIRDEKMKSIQWYHYDGTVNTSTANPYPTQAESKYTKRASRTDNYSVSGYLNYAKTIGKNHNINVMAGMQYDRRDYEITGTSATDIQSELGIINGNGVISIAEAKKNSYALLSYFGRLNYNYNQKYLIEFNARYDGSSKFQPENRWKGFYGVSAGWRITEEAFMVNIKKYIEELKIRASYGEVGNQSGIGLYDGVQLYNFNTASGAYIGDGKVSYIAAAKELVTTNRTWERIKNYNVGFDFTVLNSRLTGSVDLYMKKNDNMLIGLLYPGTLGGNAPASNNGKFESKGYEGMLRWSDKIGEVSYHIGGTYTYMENKLLSGGNDVISAGFNSTINGYPLNSVFGYRYAGKIQNEEDLQAYKNLYYGNNTLSMPSNLRVGDHMYEDVNKDGKLTQDDLVFLGTDDPKVTFAFDLGLEWRGFDVSAIFQGAAQRTVCRDADSWKVPFKAVWMNTSNHTIGKVWSPENPNGRYPAYSTKSEINNWNYMPSSWFIEDGTYLRLKNLTVGYTIPKAILTKITKGVLENFRVYVTGTDIWENSKINDGWDPEATRKVSDRQRYPFTRTYTVGLNATF</sequence>
<evidence type="ECO:0000256" key="8">
    <source>
        <dbReference type="PROSITE-ProRule" id="PRU01360"/>
    </source>
</evidence>
<evidence type="ECO:0000313" key="10">
    <source>
        <dbReference type="EMBL" id="KAA3802542.1"/>
    </source>
</evidence>
<keyword evidence="7 8" id="KW-0998">Cell outer membrane</keyword>
<comment type="caution">
    <text evidence="11">The sequence shown here is derived from an EMBL/GenBank/DDBJ whole genome shotgun (WGS) entry which is preliminary data.</text>
</comment>
<dbReference type="SUPFAM" id="SSF56935">
    <property type="entry name" value="Porins"/>
    <property type="match status" value="1"/>
</dbReference>
<accession>A0A3A9H5Y0</accession>
<dbReference type="Gene3D" id="2.40.170.20">
    <property type="entry name" value="TonB-dependent receptor, beta-barrel domain"/>
    <property type="match status" value="1"/>
</dbReference>
<gene>
    <name evidence="11" type="ORF">DW206_11415</name>
    <name evidence="10" type="ORF">F3F51_18690</name>
</gene>
<organism evidence="11 12">
    <name type="scientific">Bacteroides ovatus</name>
    <dbReference type="NCBI Taxonomy" id="28116"/>
    <lineage>
        <taxon>Bacteria</taxon>
        <taxon>Pseudomonadati</taxon>
        <taxon>Bacteroidota</taxon>
        <taxon>Bacteroidia</taxon>
        <taxon>Bacteroidales</taxon>
        <taxon>Bacteroidaceae</taxon>
        <taxon>Bacteroides</taxon>
    </lineage>
</organism>
<keyword evidence="5" id="KW-0732">Signal</keyword>
<dbReference type="InterPro" id="IPR023997">
    <property type="entry name" value="TonB-dep_OMP_SusC/RagA_CS"/>
</dbReference>
<dbReference type="Pfam" id="PF13715">
    <property type="entry name" value="CarbopepD_reg_2"/>
    <property type="match status" value="1"/>
</dbReference>
<dbReference type="PANTHER" id="PTHR30069:SF29">
    <property type="entry name" value="HEMOGLOBIN AND HEMOGLOBIN-HAPTOGLOBIN-BINDING PROTEIN 1-RELATED"/>
    <property type="match status" value="1"/>
</dbReference>
<dbReference type="GO" id="GO:0015344">
    <property type="term" value="F:siderophore uptake transmembrane transporter activity"/>
    <property type="evidence" value="ECO:0007669"/>
    <property type="project" value="TreeGrafter"/>
</dbReference>
<dbReference type="NCBIfam" id="TIGR04056">
    <property type="entry name" value="OMP_RagA_SusC"/>
    <property type="match status" value="1"/>
</dbReference>
<dbReference type="InterPro" id="IPR008969">
    <property type="entry name" value="CarboxyPept-like_regulatory"/>
</dbReference>
<dbReference type="AlphaFoldDB" id="A0A3A9H5Y0"/>
<dbReference type="PROSITE" id="PS00018">
    <property type="entry name" value="EF_HAND_1"/>
    <property type="match status" value="1"/>
</dbReference>
<dbReference type="Pfam" id="PF07715">
    <property type="entry name" value="Plug"/>
    <property type="match status" value="1"/>
</dbReference>
<keyword evidence="2 8" id="KW-0813">Transport</keyword>
<dbReference type="Proteomes" id="UP000283329">
    <property type="component" value="Unassembled WGS sequence"/>
</dbReference>
<evidence type="ECO:0000313" key="12">
    <source>
        <dbReference type="Proteomes" id="UP000283329"/>
    </source>
</evidence>
<dbReference type="InterPro" id="IPR023996">
    <property type="entry name" value="TonB-dep_OMP_SusC/RagA"/>
</dbReference>
<evidence type="ECO:0000256" key="2">
    <source>
        <dbReference type="ARBA" id="ARBA00022448"/>
    </source>
</evidence>
<keyword evidence="3 8" id="KW-1134">Transmembrane beta strand</keyword>
<dbReference type="InterPro" id="IPR018247">
    <property type="entry name" value="EF_Hand_1_Ca_BS"/>
</dbReference>
<feature type="domain" description="TonB-dependent receptor plug" evidence="9">
    <location>
        <begin position="119"/>
        <end position="228"/>
    </location>
</feature>
<dbReference type="GO" id="GO:0044718">
    <property type="term" value="P:siderophore transmembrane transport"/>
    <property type="evidence" value="ECO:0007669"/>
    <property type="project" value="TreeGrafter"/>
</dbReference>
<evidence type="ECO:0000256" key="3">
    <source>
        <dbReference type="ARBA" id="ARBA00022452"/>
    </source>
</evidence>
<dbReference type="NCBIfam" id="TIGR04057">
    <property type="entry name" value="SusC_RagA_signa"/>
    <property type="match status" value="1"/>
</dbReference>
<dbReference type="PANTHER" id="PTHR30069">
    <property type="entry name" value="TONB-DEPENDENT OUTER MEMBRANE RECEPTOR"/>
    <property type="match status" value="1"/>
</dbReference>
<comment type="similarity">
    <text evidence="8">Belongs to the TonB-dependent receptor family.</text>
</comment>
<evidence type="ECO:0000256" key="4">
    <source>
        <dbReference type="ARBA" id="ARBA00022692"/>
    </source>
</evidence>